<dbReference type="PANTHER" id="PTHR31272:SF4">
    <property type="entry name" value="CYTOCHROME C-TYPE BIOGENESIS PROTEIN HI_1454-RELATED"/>
    <property type="match status" value="1"/>
</dbReference>
<evidence type="ECO:0000256" key="6">
    <source>
        <dbReference type="SAM" id="MobiDB-lite"/>
    </source>
</evidence>
<feature type="transmembrane region" description="Helical" evidence="7">
    <location>
        <begin position="115"/>
        <end position="142"/>
    </location>
</feature>
<comment type="subcellular location">
    <subcellularLocation>
        <location evidence="1">Membrane</location>
        <topology evidence="1">Multi-pass membrane protein</topology>
    </subcellularLocation>
</comment>
<dbReference type="AlphaFoldDB" id="A0A2W5IAD3"/>
<sequence length="360" mass="37105">MSTIGILGAFLGGILTLISPCSALLLPAFFAYAFDGFGKLVSRTGLFYLGLCITLVPLGAGLGKLGSFLDSIRPTVMLCAGILIIIFGIMTVFGKGFAFRPAQDAVGKLSGTSAVSVLLLGCVYGLASFCSGPILGSILTVAMAGGSALYGMVLMAVYALGMAVPLFILAILWERFDLSHKKWIHGKELKWGPITTNTTSLISGALFIFIGALFLATDGTAGINTGGDGTNQFDAELWVTRVGNSSTDLIVLLVVLVLLLIALVAYMVRRKHTSGAGVDDDAEDSTDSSADDGVDGAGRGAGRSAGRDTGRGAGHGTGHGTRNSKNGEESTGGSTGIDARDIADQLDKLAERDASDSHTI</sequence>
<feature type="transmembrane region" description="Helical" evidence="7">
    <location>
        <begin position="75"/>
        <end position="94"/>
    </location>
</feature>
<proteinExistence type="inferred from homology"/>
<evidence type="ECO:0000313" key="9">
    <source>
        <dbReference type="EMBL" id="PZP89071.1"/>
    </source>
</evidence>
<feature type="transmembrane region" description="Helical" evidence="7">
    <location>
        <begin position="249"/>
        <end position="268"/>
    </location>
</feature>
<name>A0A2W5IAD3_9ACTN</name>
<feature type="domain" description="Cytochrome C biogenesis protein transmembrane" evidence="8">
    <location>
        <begin position="6"/>
        <end position="176"/>
    </location>
</feature>
<dbReference type="GO" id="GO:0016020">
    <property type="term" value="C:membrane"/>
    <property type="evidence" value="ECO:0007669"/>
    <property type="project" value="UniProtKB-SubCell"/>
</dbReference>
<dbReference type="PANTHER" id="PTHR31272">
    <property type="entry name" value="CYTOCHROME C-TYPE BIOGENESIS PROTEIN HI_1454-RELATED"/>
    <property type="match status" value="1"/>
</dbReference>
<evidence type="ECO:0000256" key="3">
    <source>
        <dbReference type="ARBA" id="ARBA00022692"/>
    </source>
</evidence>
<dbReference type="EMBL" id="QFOZ01000004">
    <property type="protein sequence ID" value="PZP89071.1"/>
    <property type="molecule type" value="Genomic_DNA"/>
</dbReference>
<evidence type="ECO:0000313" key="10">
    <source>
        <dbReference type="Proteomes" id="UP000248606"/>
    </source>
</evidence>
<evidence type="ECO:0000256" key="5">
    <source>
        <dbReference type="ARBA" id="ARBA00023136"/>
    </source>
</evidence>
<keyword evidence="5 7" id="KW-0472">Membrane</keyword>
<dbReference type="InterPro" id="IPR051790">
    <property type="entry name" value="Cytochrome_c-biogenesis_DsbD"/>
</dbReference>
<evidence type="ECO:0000256" key="4">
    <source>
        <dbReference type="ARBA" id="ARBA00022989"/>
    </source>
</evidence>
<feature type="compositionally biased region" description="Acidic residues" evidence="6">
    <location>
        <begin position="278"/>
        <end position="294"/>
    </location>
</feature>
<comment type="caution">
    <text evidence="9">The sequence shown here is derived from an EMBL/GenBank/DDBJ whole genome shotgun (WGS) entry which is preliminary data.</text>
</comment>
<protein>
    <submittedName>
        <fullName evidence="9">Cytochrome C biogenesis protein CcdA</fullName>
    </submittedName>
</protein>
<evidence type="ECO:0000256" key="1">
    <source>
        <dbReference type="ARBA" id="ARBA00004141"/>
    </source>
</evidence>
<feature type="transmembrane region" description="Helical" evidence="7">
    <location>
        <begin position="148"/>
        <end position="173"/>
    </location>
</feature>
<keyword evidence="3 7" id="KW-0812">Transmembrane</keyword>
<feature type="transmembrane region" description="Helical" evidence="7">
    <location>
        <begin position="46"/>
        <end position="63"/>
    </location>
</feature>
<organism evidence="9 10">
    <name type="scientific">Lawsonella clevelandensis</name>
    <dbReference type="NCBI Taxonomy" id="1528099"/>
    <lineage>
        <taxon>Bacteria</taxon>
        <taxon>Bacillati</taxon>
        <taxon>Actinomycetota</taxon>
        <taxon>Actinomycetes</taxon>
        <taxon>Mycobacteriales</taxon>
        <taxon>Lawsonellaceae</taxon>
        <taxon>Lawsonella</taxon>
    </lineage>
</organism>
<dbReference type="Proteomes" id="UP000248606">
    <property type="component" value="Unassembled WGS sequence"/>
</dbReference>
<comment type="similarity">
    <text evidence="2">Belongs to the DsbD family.</text>
</comment>
<feature type="transmembrane region" description="Helical" evidence="7">
    <location>
        <begin position="194"/>
        <end position="216"/>
    </location>
</feature>
<feature type="compositionally biased region" description="Basic and acidic residues" evidence="6">
    <location>
        <begin position="338"/>
        <end position="360"/>
    </location>
</feature>
<dbReference type="InterPro" id="IPR003834">
    <property type="entry name" value="Cyt_c_assmbl_TM_dom"/>
</dbReference>
<evidence type="ECO:0000256" key="2">
    <source>
        <dbReference type="ARBA" id="ARBA00006143"/>
    </source>
</evidence>
<feature type="transmembrane region" description="Helical" evidence="7">
    <location>
        <begin position="6"/>
        <end position="34"/>
    </location>
</feature>
<keyword evidence="4 7" id="KW-1133">Transmembrane helix</keyword>
<accession>A0A2W5IAD3</accession>
<gene>
    <name evidence="9" type="ORF">DI579_04000</name>
</gene>
<dbReference type="Pfam" id="PF02683">
    <property type="entry name" value="DsbD_TM"/>
    <property type="match status" value="1"/>
</dbReference>
<evidence type="ECO:0000256" key="7">
    <source>
        <dbReference type="SAM" id="Phobius"/>
    </source>
</evidence>
<reference evidence="9 10" key="1">
    <citation type="submission" date="2017-08" db="EMBL/GenBank/DDBJ databases">
        <title>Infants hospitalized years apart are colonized by the same room-sourced microbial strains.</title>
        <authorList>
            <person name="Brooks B."/>
            <person name="Olm M.R."/>
            <person name="Firek B.A."/>
            <person name="Baker R."/>
            <person name="Thomas B.C."/>
            <person name="Morowitz M.J."/>
            <person name="Banfield J.F."/>
        </authorList>
    </citation>
    <scope>NUCLEOTIDE SEQUENCE [LARGE SCALE GENOMIC DNA]</scope>
    <source>
        <strain evidence="9">S2_006_000_R1_57</strain>
    </source>
</reference>
<dbReference type="RefSeq" id="WP_303678746.1">
    <property type="nucleotide sequence ID" value="NZ_CAKZIO010000004.1"/>
</dbReference>
<evidence type="ECO:0000259" key="8">
    <source>
        <dbReference type="Pfam" id="PF02683"/>
    </source>
</evidence>
<dbReference type="GO" id="GO:0017004">
    <property type="term" value="P:cytochrome complex assembly"/>
    <property type="evidence" value="ECO:0007669"/>
    <property type="project" value="InterPro"/>
</dbReference>
<feature type="region of interest" description="Disordered" evidence="6">
    <location>
        <begin position="275"/>
        <end position="360"/>
    </location>
</feature>